<evidence type="ECO:0000313" key="7">
    <source>
        <dbReference type="EMBL" id="SFB41794.1"/>
    </source>
</evidence>
<gene>
    <name evidence="7" type="ORF">SAMN05216266_110205</name>
</gene>
<feature type="transmembrane region" description="Helical" evidence="6">
    <location>
        <begin position="183"/>
        <end position="203"/>
    </location>
</feature>
<dbReference type="RefSeq" id="WP_091674459.1">
    <property type="nucleotide sequence ID" value="NZ_FOKG01000010.1"/>
</dbReference>
<feature type="transmembrane region" description="Helical" evidence="6">
    <location>
        <begin position="316"/>
        <end position="333"/>
    </location>
</feature>
<proteinExistence type="predicted"/>
<keyword evidence="4 6" id="KW-1133">Transmembrane helix</keyword>
<feature type="transmembrane region" description="Helical" evidence="6">
    <location>
        <begin position="383"/>
        <end position="403"/>
    </location>
</feature>
<dbReference type="GO" id="GO:0015086">
    <property type="term" value="F:cadmium ion transmembrane transporter activity"/>
    <property type="evidence" value="ECO:0007669"/>
    <property type="project" value="TreeGrafter"/>
</dbReference>
<dbReference type="EMBL" id="FOKG01000010">
    <property type="protein sequence ID" value="SFB41794.1"/>
    <property type="molecule type" value="Genomic_DNA"/>
</dbReference>
<feature type="transmembrane region" description="Helical" evidence="6">
    <location>
        <begin position="259"/>
        <end position="279"/>
    </location>
</feature>
<sequence>MKKLLTLTLGVLTAIGGFVDIGDIVANGQVGARYGLGLLWVLVLGVIGICAFAEMSGRVVAVSGRPVYDVIREKLGPRAALANLVGSFLVTFLTMIAQIGGIALVIELASGIPHIAWIVPIVLGLWLVLWRVKFEKMEQAFGLAGLMILVFGLSVWWLSPDWNTLADQALRFAAPQGEPLPTYFYYGVTLFAAAMTPYEVFFFSSGGVEEKWTPKDLRTQRLNVLIGFPLGGVFSAGIAAAAAVALLPTGMSVESLGQVVLPIALAFGVAGVAVALFGLFAATVGAALETALSCGYMLAQYFGWTWGKRLPPVKASRFHLALGLALLAGLLVMQTGIDPIKVTEYALIFSAIALPLTYLPVLIVANDREYLGDAVNGKLSNGIGLVILVVIVIAAAAAIPLMVMTGMGA</sequence>
<feature type="transmembrane region" description="Helical" evidence="6">
    <location>
        <begin position="38"/>
        <end position="60"/>
    </location>
</feature>
<feature type="transmembrane region" description="Helical" evidence="6">
    <location>
        <begin position="112"/>
        <end position="129"/>
    </location>
</feature>
<dbReference type="PANTHER" id="PTHR11706:SF33">
    <property type="entry name" value="NATURAL RESISTANCE-ASSOCIATED MACROPHAGE PROTEIN 2"/>
    <property type="match status" value="1"/>
</dbReference>
<protein>
    <submittedName>
        <fullName evidence="7">Mn2+ and Fe2+ transporters of the NRAMP family</fullName>
    </submittedName>
</protein>
<keyword evidence="5 6" id="KW-0472">Membrane</keyword>
<evidence type="ECO:0000256" key="1">
    <source>
        <dbReference type="ARBA" id="ARBA00004141"/>
    </source>
</evidence>
<dbReference type="GO" id="GO:0034755">
    <property type="term" value="P:iron ion transmembrane transport"/>
    <property type="evidence" value="ECO:0007669"/>
    <property type="project" value="TreeGrafter"/>
</dbReference>
<name>A0A1I1AUR8_9PSEU</name>
<evidence type="ECO:0000313" key="8">
    <source>
        <dbReference type="Proteomes" id="UP000243799"/>
    </source>
</evidence>
<keyword evidence="3 6" id="KW-0812">Transmembrane</keyword>
<evidence type="ECO:0000256" key="4">
    <source>
        <dbReference type="ARBA" id="ARBA00022989"/>
    </source>
</evidence>
<keyword evidence="8" id="KW-1185">Reference proteome</keyword>
<dbReference type="InterPro" id="IPR001046">
    <property type="entry name" value="NRAMP_fam"/>
</dbReference>
<feature type="transmembrane region" description="Helical" evidence="6">
    <location>
        <begin position="345"/>
        <end position="363"/>
    </location>
</feature>
<evidence type="ECO:0000256" key="5">
    <source>
        <dbReference type="ARBA" id="ARBA00023136"/>
    </source>
</evidence>
<evidence type="ECO:0000256" key="6">
    <source>
        <dbReference type="SAM" id="Phobius"/>
    </source>
</evidence>
<dbReference type="Pfam" id="PF01566">
    <property type="entry name" value="Nramp"/>
    <property type="match status" value="1"/>
</dbReference>
<feature type="transmembrane region" description="Helical" evidence="6">
    <location>
        <begin position="141"/>
        <end position="159"/>
    </location>
</feature>
<dbReference type="AlphaFoldDB" id="A0A1I1AUR8"/>
<dbReference type="STRING" id="490629.SAMN05216266_110205"/>
<reference evidence="8" key="1">
    <citation type="submission" date="2016-10" db="EMBL/GenBank/DDBJ databases">
        <authorList>
            <person name="Varghese N."/>
            <person name="Submissions S."/>
        </authorList>
    </citation>
    <scope>NUCLEOTIDE SEQUENCE [LARGE SCALE GENOMIC DNA]</scope>
    <source>
        <strain evidence="8">CGMCC 4.3568</strain>
    </source>
</reference>
<dbReference type="GO" id="GO:0005384">
    <property type="term" value="F:manganese ion transmembrane transporter activity"/>
    <property type="evidence" value="ECO:0007669"/>
    <property type="project" value="TreeGrafter"/>
</dbReference>
<evidence type="ECO:0000256" key="2">
    <source>
        <dbReference type="ARBA" id="ARBA00022448"/>
    </source>
</evidence>
<comment type="subcellular location">
    <subcellularLocation>
        <location evidence="1">Membrane</location>
        <topology evidence="1">Multi-pass membrane protein</topology>
    </subcellularLocation>
</comment>
<dbReference type="Proteomes" id="UP000243799">
    <property type="component" value="Unassembled WGS sequence"/>
</dbReference>
<feature type="transmembrane region" description="Helical" evidence="6">
    <location>
        <begin position="81"/>
        <end position="106"/>
    </location>
</feature>
<dbReference type="PANTHER" id="PTHR11706">
    <property type="entry name" value="SOLUTE CARRIER PROTEIN FAMILY 11 MEMBER"/>
    <property type="match status" value="1"/>
</dbReference>
<keyword evidence="2" id="KW-0813">Transport</keyword>
<feature type="transmembrane region" description="Helical" evidence="6">
    <location>
        <begin position="224"/>
        <end position="247"/>
    </location>
</feature>
<dbReference type="GO" id="GO:0005886">
    <property type="term" value="C:plasma membrane"/>
    <property type="evidence" value="ECO:0007669"/>
    <property type="project" value="TreeGrafter"/>
</dbReference>
<evidence type="ECO:0000256" key="3">
    <source>
        <dbReference type="ARBA" id="ARBA00022692"/>
    </source>
</evidence>
<dbReference type="OrthoDB" id="9787548at2"/>
<accession>A0A1I1AUR8</accession>
<organism evidence="7 8">
    <name type="scientific">Amycolatopsis marina</name>
    <dbReference type="NCBI Taxonomy" id="490629"/>
    <lineage>
        <taxon>Bacteria</taxon>
        <taxon>Bacillati</taxon>
        <taxon>Actinomycetota</taxon>
        <taxon>Actinomycetes</taxon>
        <taxon>Pseudonocardiales</taxon>
        <taxon>Pseudonocardiaceae</taxon>
        <taxon>Amycolatopsis</taxon>
    </lineage>
</organism>